<dbReference type="AlphaFoldDB" id="A0A371XAW8"/>
<keyword evidence="6" id="KW-0479">Metal-binding</keyword>
<proteinExistence type="inferred from homology"/>
<evidence type="ECO:0000313" key="12">
    <source>
        <dbReference type="EMBL" id="RFC66388.1"/>
    </source>
</evidence>
<dbReference type="InterPro" id="IPR015421">
    <property type="entry name" value="PyrdxlP-dep_Trfase_major"/>
</dbReference>
<evidence type="ECO:0000256" key="9">
    <source>
        <dbReference type="ARBA" id="ARBA00023014"/>
    </source>
</evidence>
<dbReference type="InterPro" id="IPR015422">
    <property type="entry name" value="PyrdxlP-dep_Trfase_small"/>
</dbReference>
<gene>
    <name evidence="12" type="ORF">DYI37_02795</name>
</gene>
<keyword evidence="8" id="KW-0408">Iron</keyword>
<evidence type="ECO:0000313" key="13">
    <source>
        <dbReference type="Proteomes" id="UP000264310"/>
    </source>
</evidence>
<evidence type="ECO:0000256" key="2">
    <source>
        <dbReference type="ARBA" id="ARBA00003120"/>
    </source>
</evidence>
<reference evidence="12 13" key="1">
    <citation type="submission" date="2018-08" db="EMBL/GenBank/DDBJ databases">
        <title>Fulvimarina sp. 85, whole genome shotgun sequence.</title>
        <authorList>
            <person name="Tuo L."/>
        </authorList>
    </citation>
    <scope>NUCLEOTIDE SEQUENCE [LARGE SCALE GENOMIC DNA]</scope>
    <source>
        <strain evidence="12 13">85</strain>
    </source>
</reference>
<name>A0A371XAW8_9HYPH</name>
<comment type="caution">
    <text evidence="12">The sequence shown here is derived from an EMBL/GenBank/DDBJ whole genome shotgun (WGS) entry which is preliminary data.</text>
</comment>
<dbReference type="GO" id="GO:0051536">
    <property type="term" value="F:iron-sulfur cluster binding"/>
    <property type="evidence" value="ECO:0007669"/>
    <property type="project" value="UniProtKB-KW"/>
</dbReference>
<dbReference type="Proteomes" id="UP000264310">
    <property type="component" value="Unassembled WGS sequence"/>
</dbReference>
<feature type="domain" description="Aminotransferase class V" evidence="11">
    <location>
        <begin position="8"/>
        <end position="374"/>
    </location>
</feature>
<organism evidence="12 13">
    <name type="scientific">Fulvimarina endophytica</name>
    <dbReference type="NCBI Taxonomy" id="2293836"/>
    <lineage>
        <taxon>Bacteria</taxon>
        <taxon>Pseudomonadati</taxon>
        <taxon>Pseudomonadota</taxon>
        <taxon>Alphaproteobacteria</taxon>
        <taxon>Hyphomicrobiales</taxon>
        <taxon>Aurantimonadaceae</taxon>
        <taxon>Fulvimarina</taxon>
    </lineage>
</organism>
<evidence type="ECO:0000256" key="6">
    <source>
        <dbReference type="ARBA" id="ARBA00022723"/>
    </source>
</evidence>
<keyword evidence="5" id="KW-0808">Transferase</keyword>
<dbReference type="PIRSF" id="PIRSF005572">
    <property type="entry name" value="NifS"/>
    <property type="match status" value="1"/>
</dbReference>
<keyword evidence="9" id="KW-0411">Iron-sulfur</keyword>
<dbReference type="PANTHER" id="PTHR11601:SF34">
    <property type="entry name" value="CYSTEINE DESULFURASE"/>
    <property type="match status" value="1"/>
</dbReference>
<keyword evidence="7" id="KW-0663">Pyridoxal phosphate</keyword>
<evidence type="ECO:0000256" key="3">
    <source>
        <dbReference type="ARBA" id="ARBA00006490"/>
    </source>
</evidence>
<dbReference type="Gene3D" id="1.10.260.50">
    <property type="match status" value="1"/>
</dbReference>
<evidence type="ECO:0000259" key="11">
    <source>
        <dbReference type="Pfam" id="PF00266"/>
    </source>
</evidence>
<dbReference type="SUPFAM" id="SSF53383">
    <property type="entry name" value="PLP-dependent transferases"/>
    <property type="match status" value="1"/>
</dbReference>
<evidence type="ECO:0000256" key="8">
    <source>
        <dbReference type="ARBA" id="ARBA00023004"/>
    </source>
</evidence>
<evidence type="ECO:0000256" key="5">
    <source>
        <dbReference type="ARBA" id="ARBA00022679"/>
    </source>
</evidence>
<comment type="function">
    <text evidence="2">Catalyzes the removal of elemental sulfur atoms from cysteine to produce alanine. Seems to participate in the biosynthesis of the nitrogenase metalloclusters by providing the inorganic sulfur required for the Fe-S core formation.</text>
</comment>
<comment type="cofactor">
    <cofactor evidence="1">
        <name>pyridoxal 5'-phosphate</name>
        <dbReference type="ChEBI" id="CHEBI:597326"/>
    </cofactor>
</comment>
<dbReference type="GO" id="GO:0031071">
    <property type="term" value="F:cysteine desulfurase activity"/>
    <property type="evidence" value="ECO:0007669"/>
    <property type="project" value="UniProtKB-EC"/>
</dbReference>
<protein>
    <recommendedName>
        <fullName evidence="4">Cysteine desulfurase</fullName>
    </recommendedName>
</protein>
<dbReference type="Pfam" id="PF00266">
    <property type="entry name" value="Aminotran_5"/>
    <property type="match status" value="1"/>
</dbReference>
<evidence type="ECO:0000256" key="4">
    <source>
        <dbReference type="ARBA" id="ARBA00013558"/>
    </source>
</evidence>
<sequence length="396" mass="41080">MAVSPSRIYLDYNASAPLRAEAREALVAALSAANPSSVHREGREARALVEDARRSVADLVGANPGEVTFTSGASESANMALSSAWLVSGSSVDHGALAVLETDHAAFLEGGRFDAGEVTRLRVDANGVLDPESLADWIDGLGGRRGLLAVDLANSETGTLQDIEQIARQIEGRNVTLVVDAAQCAGRIPLDFARVPADAMILSAHKLGGPKGIGAIVLKSTSTRPYPLIRGGGQEKGRRSGTEAVAEIAGFGAAARGCLFDLRNDDGRMVRLRDALDAAVTEASPRTKVLGDGARRLPNTSAYLTPGLKSETAQIAIDLAGIAVSAGSACSSGKVGRSHVVEAMVRAGLDVDAADGALRVSFGFETSEAELMRFATEYTRLALRVGGEGGYAERAA</sequence>
<dbReference type="InterPro" id="IPR000192">
    <property type="entry name" value="Aminotrans_V_dom"/>
</dbReference>
<comment type="catalytic activity">
    <reaction evidence="10">
        <text>(sulfur carrier)-H + L-cysteine = (sulfur carrier)-SH + L-alanine</text>
        <dbReference type="Rhea" id="RHEA:43892"/>
        <dbReference type="Rhea" id="RHEA-COMP:14737"/>
        <dbReference type="Rhea" id="RHEA-COMP:14739"/>
        <dbReference type="ChEBI" id="CHEBI:29917"/>
        <dbReference type="ChEBI" id="CHEBI:35235"/>
        <dbReference type="ChEBI" id="CHEBI:57972"/>
        <dbReference type="ChEBI" id="CHEBI:64428"/>
        <dbReference type="EC" id="2.8.1.7"/>
    </reaction>
</comment>
<dbReference type="Gene3D" id="3.40.640.10">
    <property type="entry name" value="Type I PLP-dependent aspartate aminotransferase-like (Major domain)"/>
    <property type="match status" value="1"/>
</dbReference>
<dbReference type="RefSeq" id="WP_116681641.1">
    <property type="nucleotide sequence ID" value="NZ_QURL01000001.1"/>
</dbReference>
<dbReference type="OrthoDB" id="9808002at2"/>
<dbReference type="InterPro" id="IPR015424">
    <property type="entry name" value="PyrdxlP-dep_Trfase"/>
</dbReference>
<dbReference type="PANTHER" id="PTHR11601">
    <property type="entry name" value="CYSTEINE DESULFURYLASE FAMILY MEMBER"/>
    <property type="match status" value="1"/>
</dbReference>
<accession>A0A371XAW8</accession>
<comment type="similarity">
    <text evidence="3">Belongs to the class-V pyridoxal-phosphate-dependent aminotransferase family. NifS/IscS subfamily.</text>
</comment>
<dbReference type="EMBL" id="QURL01000001">
    <property type="protein sequence ID" value="RFC66388.1"/>
    <property type="molecule type" value="Genomic_DNA"/>
</dbReference>
<evidence type="ECO:0000256" key="1">
    <source>
        <dbReference type="ARBA" id="ARBA00001933"/>
    </source>
</evidence>
<dbReference type="GO" id="GO:0046872">
    <property type="term" value="F:metal ion binding"/>
    <property type="evidence" value="ECO:0007669"/>
    <property type="project" value="UniProtKB-KW"/>
</dbReference>
<dbReference type="Gene3D" id="3.90.1150.10">
    <property type="entry name" value="Aspartate Aminotransferase, domain 1"/>
    <property type="match status" value="1"/>
</dbReference>
<evidence type="ECO:0000256" key="10">
    <source>
        <dbReference type="ARBA" id="ARBA00050776"/>
    </source>
</evidence>
<keyword evidence="13" id="KW-1185">Reference proteome</keyword>
<dbReference type="InterPro" id="IPR016454">
    <property type="entry name" value="Cysteine_dSase"/>
</dbReference>
<evidence type="ECO:0000256" key="7">
    <source>
        <dbReference type="ARBA" id="ARBA00022898"/>
    </source>
</evidence>